<organism evidence="1 2">
    <name type="scientific">Alloalcanivorax venustensis ISO4</name>
    <dbReference type="NCBI Taxonomy" id="1177184"/>
    <lineage>
        <taxon>Bacteria</taxon>
        <taxon>Pseudomonadati</taxon>
        <taxon>Pseudomonadota</taxon>
        <taxon>Gammaproteobacteria</taxon>
        <taxon>Oceanospirillales</taxon>
        <taxon>Alcanivoracaceae</taxon>
        <taxon>Alloalcanivorax</taxon>
    </lineage>
</organism>
<name>A0ABS0AH71_9GAMM</name>
<evidence type="ECO:0000313" key="1">
    <source>
        <dbReference type="EMBL" id="MBF5053456.1"/>
    </source>
</evidence>
<sequence>MESFNTQYRLKAAGFPFTVGAQRTLSKAGGERWEMEVSASNFLGEIRETSVFTWQGCLPVTHYYGYHREGLGRVKAAELRIADKQATSERTEHEPYRYAVDEPATDKIALTLALQCRLARGDRDITLNVADERGVETQRFQVEGRETLEIDGEDVATVKVRRLREADSERQTWLWFAPGNDYTLVQLVQENDDGRHVMNLESLP</sequence>
<protein>
    <recommendedName>
        <fullName evidence="3">DUF3108 domain-containing protein</fullName>
    </recommendedName>
</protein>
<evidence type="ECO:0008006" key="3">
    <source>
        <dbReference type="Google" id="ProtNLM"/>
    </source>
</evidence>
<dbReference type="Pfam" id="PF11306">
    <property type="entry name" value="DUF3108"/>
    <property type="match status" value="1"/>
</dbReference>
<dbReference type="EMBL" id="ARXR01000016">
    <property type="protein sequence ID" value="MBF5053456.1"/>
    <property type="molecule type" value="Genomic_DNA"/>
</dbReference>
<dbReference type="Proteomes" id="UP000644441">
    <property type="component" value="Unassembled WGS sequence"/>
</dbReference>
<comment type="caution">
    <text evidence="1">The sequence shown here is derived from an EMBL/GenBank/DDBJ whole genome shotgun (WGS) entry which is preliminary data.</text>
</comment>
<proteinExistence type="predicted"/>
<dbReference type="InterPro" id="IPR021457">
    <property type="entry name" value="DUF3108"/>
</dbReference>
<accession>A0ABS0AH71</accession>
<reference evidence="1 2" key="1">
    <citation type="submission" date="2012-09" db="EMBL/GenBank/DDBJ databases">
        <title>Genome Sequence of alkane-degrading Bacterium Alcanivorax venustensis ISO4.</title>
        <authorList>
            <person name="Lai Q."/>
            <person name="Shao Z."/>
        </authorList>
    </citation>
    <scope>NUCLEOTIDE SEQUENCE [LARGE SCALE GENOMIC DNA]</scope>
    <source>
        <strain evidence="1 2">ISO4</strain>
    </source>
</reference>
<keyword evidence="2" id="KW-1185">Reference proteome</keyword>
<evidence type="ECO:0000313" key="2">
    <source>
        <dbReference type="Proteomes" id="UP000644441"/>
    </source>
</evidence>
<gene>
    <name evidence="1" type="ORF">ISO4_02058</name>
</gene>